<dbReference type="EMBL" id="JAPQKH010000005">
    <property type="protein sequence ID" value="KAJ5097000.1"/>
    <property type="molecule type" value="Genomic_DNA"/>
</dbReference>
<dbReference type="InterPro" id="IPR001128">
    <property type="entry name" value="Cyt_P450"/>
</dbReference>
<organism evidence="9 10">
    <name type="scientific">Penicillium angulare</name>
    <dbReference type="NCBI Taxonomy" id="116970"/>
    <lineage>
        <taxon>Eukaryota</taxon>
        <taxon>Fungi</taxon>
        <taxon>Dikarya</taxon>
        <taxon>Ascomycota</taxon>
        <taxon>Pezizomycotina</taxon>
        <taxon>Eurotiomycetes</taxon>
        <taxon>Eurotiomycetidae</taxon>
        <taxon>Eurotiales</taxon>
        <taxon>Aspergillaceae</taxon>
        <taxon>Penicillium</taxon>
    </lineage>
</organism>
<dbReference type="AlphaFoldDB" id="A0A9W9FBF6"/>
<dbReference type="PANTHER" id="PTHR24305">
    <property type="entry name" value="CYTOCHROME P450"/>
    <property type="match status" value="1"/>
</dbReference>
<dbReference type="PRINTS" id="PR00463">
    <property type="entry name" value="EP450I"/>
</dbReference>
<name>A0A9W9FBF6_9EURO</name>
<evidence type="ECO:0000256" key="4">
    <source>
        <dbReference type="ARBA" id="ARBA00022723"/>
    </source>
</evidence>
<dbReference type="GO" id="GO:0005506">
    <property type="term" value="F:iron ion binding"/>
    <property type="evidence" value="ECO:0007669"/>
    <property type="project" value="InterPro"/>
</dbReference>
<protein>
    <submittedName>
        <fullName evidence="9">Cytochrome P450</fullName>
    </submittedName>
</protein>
<keyword evidence="10" id="KW-1185">Reference proteome</keyword>
<evidence type="ECO:0000256" key="5">
    <source>
        <dbReference type="ARBA" id="ARBA00023002"/>
    </source>
</evidence>
<reference evidence="9" key="2">
    <citation type="journal article" date="2023" name="IMA Fungus">
        <title>Comparative genomic study of the Penicillium genus elucidates a diverse pangenome and 15 lateral gene transfer events.</title>
        <authorList>
            <person name="Petersen C."/>
            <person name="Sorensen T."/>
            <person name="Nielsen M.R."/>
            <person name="Sondergaard T.E."/>
            <person name="Sorensen J.L."/>
            <person name="Fitzpatrick D.A."/>
            <person name="Frisvad J.C."/>
            <person name="Nielsen K.L."/>
        </authorList>
    </citation>
    <scope>NUCLEOTIDE SEQUENCE</scope>
    <source>
        <strain evidence="9">IBT 30069</strain>
    </source>
</reference>
<keyword evidence="5 8" id="KW-0560">Oxidoreductase</keyword>
<dbReference type="InterPro" id="IPR050121">
    <property type="entry name" value="Cytochrome_P450_monoxygenase"/>
</dbReference>
<keyword evidence="3 7" id="KW-0349">Heme</keyword>
<dbReference type="GO" id="GO:0020037">
    <property type="term" value="F:heme binding"/>
    <property type="evidence" value="ECO:0007669"/>
    <property type="project" value="InterPro"/>
</dbReference>
<reference evidence="9" key="1">
    <citation type="submission" date="2022-11" db="EMBL/GenBank/DDBJ databases">
        <authorList>
            <person name="Petersen C."/>
        </authorList>
    </citation>
    <scope>NUCLEOTIDE SEQUENCE</scope>
    <source>
        <strain evidence="9">IBT 30069</strain>
    </source>
</reference>
<dbReference type="InterPro" id="IPR017972">
    <property type="entry name" value="Cyt_P450_CS"/>
</dbReference>
<evidence type="ECO:0000313" key="9">
    <source>
        <dbReference type="EMBL" id="KAJ5097000.1"/>
    </source>
</evidence>
<dbReference type="OrthoDB" id="1470350at2759"/>
<evidence type="ECO:0000313" key="10">
    <source>
        <dbReference type="Proteomes" id="UP001149165"/>
    </source>
</evidence>
<dbReference type="InterPro" id="IPR002401">
    <property type="entry name" value="Cyt_P450_E_grp-I"/>
</dbReference>
<accession>A0A9W9FBF6</accession>
<evidence type="ECO:0000256" key="7">
    <source>
        <dbReference type="PIRSR" id="PIRSR602401-1"/>
    </source>
</evidence>
<comment type="similarity">
    <text evidence="2 8">Belongs to the cytochrome P450 family.</text>
</comment>
<dbReference type="SUPFAM" id="SSF48264">
    <property type="entry name" value="Cytochrome P450"/>
    <property type="match status" value="1"/>
</dbReference>
<sequence length="275" mass="30382">MSEIPVLKTIIPLIPFQSVRKIFGNDNTIAQHSKQLLTDGKEDPGSHRNIFYGMINESEKDETSLTEIEVAYEAKNLIVAGSDTTAVTLTYLIWVVLSRPELHSKIKAELSTLGEDWAESQLEELPLLNATITETLRLYGAAPGGLPRTVPKEGATFSGYHIPGGMVVSTQCWTSHRDPALFPDPEKFDPSRWLPGQNEASEEARSAMSPFGSGSRICLGIHLAWMELRLATTEFFLGCGDVKLAPSVTEESMKPQHFFLIAPIAHKCEIMRASR</sequence>
<dbReference type="PROSITE" id="PS00086">
    <property type="entry name" value="CYTOCHROME_P450"/>
    <property type="match status" value="1"/>
</dbReference>
<dbReference type="PANTHER" id="PTHR24305:SF96">
    <property type="entry name" value="CYTOCHROME P450 MONOOXYGENASE STCB-RELATED"/>
    <property type="match status" value="1"/>
</dbReference>
<evidence type="ECO:0000256" key="3">
    <source>
        <dbReference type="ARBA" id="ARBA00022617"/>
    </source>
</evidence>
<dbReference type="GO" id="GO:0043386">
    <property type="term" value="P:mycotoxin biosynthetic process"/>
    <property type="evidence" value="ECO:0007669"/>
    <property type="project" value="UniProtKB-ARBA"/>
</dbReference>
<dbReference type="PRINTS" id="PR00385">
    <property type="entry name" value="P450"/>
</dbReference>
<evidence type="ECO:0000256" key="6">
    <source>
        <dbReference type="ARBA" id="ARBA00023004"/>
    </source>
</evidence>
<dbReference type="GO" id="GO:0004497">
    <property type="term" value="F:monooxygenase activity"/>
    <property type="evidence" value="ECO:0007669"/>
    <property type="project" value="UniProtKB-KW"/>
</dbReference>
<dbReference type="InterPro" id="IPR036396">
    <property type="entry name" value="Cyt_P450_sf"/>
</dbReference>
<keyword evidence="4 7" id="KW-0479">Metal-binding</keyword>
<proteinExistence type="inferred from homology"/>
<evidence type="ECO:0000256" key="8">
    <source>
        <dbReference type="RuleBase" id="RU000461"/>
    </source>
</evidence>
<keyword evidence="6 7" id="KW-0408">Iron</keyword>
<dbReference type="Pfam" id="PF00067">
    <property type="entry name" value="p450"/>
    <property type="match status" value="1"/>
</dbReference>
<keyword evidence="8" id="KW-0503">Monooxygenase</keyword>
<dbReference type="Gene3D" id="1.10.630.10">
    <property type="entry name" value="Cytochrome P450"/>
    <property type="match status" value="1"/>
</dbReference>
<comment type="caution">
    <text evidence="9">The sequence shown here is derived from an EMBL/GenBank/DDBJ whole genome shotgun (WGS) entry which is preliminary data.</text>
</comment>
<evidence type="ECO:0000256" key="2">
    <source>
        <dbReference type="ARBA" id="ARBA00010617"/>
    </source>
</evidence>
<evidence type="ECO:0000256" key="1">
    <source>
        <dbReference type="ARBA" id="ARBA00001971"/>
    </source>
</evidence>
<comment type="cofactor">
    <cofactor evidence="1 7">
        <name>heme</name>
        <dbReference type="ChEBI" id="CHEBI:30413"/>
    </cofactor>
</comment>
<feature type="binding site" description="axial binding residue" evidence="7">
    <location>
        <position position="218"/>
    </location>
    <ligand>
        <name>heme</name>
        <dbReference type="ChEBI" id="CHEBI:30413"/>
    </ligand>
    <ligandPart>
        <name>Fe</name>
        <dbReference type="ChEBI" id="CHEBI:18248"/>
    </ligandPart>
</feature>
<dbReference type="Proteomes" id="UP001149165">
    <property type="component" value="Unassembled WGS sequence"/>
</dbReference>
<gene>
    <name evidence="9" type="ORF">N7456_007721</name>
</gene>
<dbReference type="GO" id="GO:0016705">
    <property type="term" value="F:oxidoreductase activity, acting on paired donors, with incorporation or reduction of molecular oxygen"/>
    <property type="evidence" value="ECO:0007669"/>
    <property type="project" value="InterPro"/>
</dbReference>